<name>A0A426WVX8_ENSVE</name>
<feature type="region of interest" description="Disordered" evidence="1">
    <location>
        <begin position="87"/>
        <end position="107"/>
    </location>
</feature>
<organism evidence="2 3">
    <name type="scientific">Ensete ventricosum</name>
    <name type="common">Abyssinian banana</name>
    <name type="synonym">Musa ensete</name>
    <dbReference type="NCBI Taxonomy" id="4639"/>
    <lineage>
        <taxon>Eukaryota</taxon>
        <taxon>Viridiplantae</taxon>
        <taxon>Streptophyta</taxon>
        <taxon>Embryophyta</taxon>
        <taxon>Tracheophyta</taxon>
        <taxon>Spermatophyta</taxon>
        <taxon>Magnoliopsida</taxon>
        <taxon>Liliopsida</taxon>
        <taxon>Zingiberales</taxon>
        <taxon>Musaceae</taxon>
        <taxon>Ensete</taxon>
    </lineage>
</organism>
<feature type="region of interest" description="Disordered" evidence="1">
    <location>
        <begin position="1"/>
        <end position="23"/>
    </location>
</feature>
<gene>
    <name evidence="2" type="ORF">B296_00056838</name>
</gene>
<evidence type="ECO:0000256" key="1">
    <source>
        <dbReference type="SAM" id="MobiDB-lite"/>
    </source>
</evidence>
<evidence type="ECO:0000313" key="3">
    <source>
        <dbReference type="Proteomes" id="UP000287651"/>
    </source>
</evidence>
<reference evidence="2 3" key="1">
    <citation type="journal article" date="2014" name="Agronomy (Basel)">
        <title>A Draft Genome Sequence for Ensete ventricosum, the Drought-Tolerant Tree Against Hunger.</title>
        <authorList>
            <person name="Harrison J."/>
            <person name="Moore K.A."/>
            <person name="Paszkiewicz K."/>
            <person name="Jones T."/>
            <person name="Grant M."/>
            <person name="Ambacheew D."/>
            <person name="Muzemil S."/>
            <person name="Studholme D.J."/>
        </authorList>
    </citation>
    <scope>NUCLEOTIDE SEQUENCE [LARGE SCALE GENOMIC DNA]</scope>
</reference>
<dbReference type="AlphaFoldDB" id="A0A426WVX8"/>
<comment type="caution">
    <text evidence="2">The sequence shown here is derived from an EMBL/GenBank/DDBJ whole genome shotgun (WGS) entry which is preliminary data.</text>
</comment>
<proteinExistence type="predicted"/>
<protein>
    <submittedName>
        <fullName evidence="2">Uncharacterized protein</fullName>
    </submittedName>
</protein>
<accession>A0A426WVX8</accession>
<evidence type="ECO:0000313" key="2">
    <source>
        <dbReference type="EMBL" id="RRT31424.1"/>
    </source>
</evidence>
<sequence>MTSPVGLSYPKSKASVRKDMDSEEHHRVAKVKSMHRVDAFGNLPGVCRKLAKGIGSLSRWRKGVCQKKNETRRKIIGGSQKAYRESGCLLGDSPKESGSSLGMRREIARKKTVGLTARLPEVAEVYG</sequence>
<dbReference type="EMBL" id="AMZH03040023">
    <property type="protein sequence ID" value="RRT31424.1"/>
    <property type="molecule type" value="Genomic_DNA"/>
</dbReference>
<dbReference type="Proteomes" id="UP000287651">
    <property type="component" value="Unassembled WGS sequence"/>
</dbReference>
<feature type="non-terminal residue" evidence="2">
    <location>
        <position position="127"/>
    </location>
</feature>